<feature type="transmembrane region" description="Helical" evidence="6">
    <location>
        <begin position="35"/>
        <end position="57"/>
    </location>
</feature>
<keyword evidence="6" id="KW-1133">Transmembrane helix</keyword>
<gene>
    <name evidence="7" type="ORF">F8A88_08870</name>
</gene>
<sequence length="218" mass="23774">MTFSHFVSILYAESFMESQHESGHSSQKTVRRSTCALLVFAALMIGVFAGNAVTLIMQANRHQQSAPPPSAPADMPQTRPDPTQARLESTAAAHPDDPGAWARLGHYYFDNNMPAKAVGTYEKALALDPGNANLWSDLGVMYRRTGQFAKAVQSFEKATALDPAHMTACFNKGIVLLHDLNRKQEALAVWEGILKQNPKATTPGGQPLSDLVREVRGQ</sequence>
<dbReference type="InterPro" id="IPR051685">
    <property type="entry name" value="Ycf3/AcsC/BcsC/TPR_MFPF"/>
</dbReference>
<feature type="region of interest" description="Disordered" evidence="5">
    <location>
        <begin position="60"/>
        <end position="96"/>
    </location>
</feature>
<name>A0A6N6N3R0_9BACT</name>
<dbReference type="PROSITE" id="PS50005">
    <property type="entry name" value="TPR"/>
    <property type="match status" value="2"/>
</dbReference>
<organism evidence="7 8">
    <name type="scientific">Pseudodesulfovibrio senegalensis</name>
    <dbReference type="NCBI Taxonomy" id="1721087"/>
    <lineage>
        <taxon>Bacteria</taxon>
        <taxon>Pseudomonadati</taxon>
        <taxon>Thermodesulfobacteriota</taxon>
        <taxon>Desulfovibrionia</taxon>
        <taxon>Desulfovibrionales</taxon>
        <taxon>Desulfovibrionaceae</taxon>
    </lineage>
</organism>
<dbReference type="Gene3D" id="1.25.40.10">
    <property type="entry name" value="Tetratricopeptide repeat domain"/>
    <property type="match status" value="1"/>
</dbReference>
<dbReference type="InterPro" id="IPR019734">
    <property type="entry name" value="TPR_rpt"/>
</dbReference>
<keyword evidence="6" id="KW-0472">Membrane</keyword>
<evidence type="ECO:0000256" key="3">
    <source>
        <dbReference type="ARBA" id="ARBA00023078"/>
    </source>
</evidence>
<keyword evidence="8" id="KW-1185">Reference proteome</keyword>
<evidence type="ECO:0000313" key="7">
    <source>
        <dbReference type="EMBL" id="KAB1441699.1"/>
    </source>
</evidence>
<accession>A0A6N6N3R0</accession>
<comment type="caution">
    <text evidence="7">The sequence shown here is derived from an EMBL/GenBank/DDBJ whole genome shotgun (WGS) entry which is preliminary data.</text>
</comment>
<dbReference type="Pfam" id="PF13431">
    <property type="entry name" value="TPR_17"/>
    <property type="match status" value="1"/>
</dbReference>
<dbReference type="EMBL" id="WAIE01000003">
    <property type="protein sequence ID" value="KAB1441699.1"/>
    <property type="molecule type" value="Genomic_DNA"/>
</dbReference>
<dbReference type="PANTHER" id="PTHR44943:SF9">
    <property type="entry name" value="TPR-REPEAT-CONTAINING PROTEIN"/>
    <property type="match status" value="1"/>
</dbReference>
<dbReference type="SMART" id="SM00028">
    <property type="entry name" value="TPR"/>
    <property type="match status" value="2"/>
</dbReference>
<dbReference type="PANTHER" id="PTHR44943">
    <property type="entry name" value="CELLULOSE SYNTHASE OPERON PROTEIN C"/>
    <property type="match status" value="1"/>
</dbReference>
<dbReference type="PROSITE" id="PS50293">
    <property type="entry name" value="TPR_REGION"/>
    <property type="match status" value="1"/>
</dbReference>
<protein>
    <submittedName>
        <fullName evidence="7">Tetratricopeptide repeat protein</fullName>
    </submittedName>
</protein>
<proteinExistence type="predicted"/>
<evidence type="ECO:0000256" key="1">
    <source>
        <dbReference type="ARBA" id="ARBA00022737"/>
    </source>
</evidence>
<keyword evidence="3" id="KW-0793">Thylakoid</keyword>
<keyword evidence="6" id="KW-0812">Transmembrane</keyword>
<evidence type="ECO:0000256" key="6">
    <source>
        <dbReference type="SAM" id="Phobius"/>
    </source>
</evidence>
<reference evidence="7 8" key="1">
    <citation type="journal article" date="2017" name="Int. J. Syst. Evol. Microbiol.">
        <title>Desulfovibrio senegalensis sp. nov., a mesophilic sulfate reducer isolated from marine sediment.</title>
        <authorList>
            <person name="Thioye A."/>
            <person name="Gam Z.B.A."/>
            <person name="Mbengue M."/>
            <person name="Cayol J.L."/>
            <person name="Joseph-Bartoli M."/>
            <person name="Toure-Kane C."/>
            <person name="Labat M."/>
        </authorList>
    </citation>
    <scope>NUCLEOTIDE SEQUENCE [LARGE SCALE GENOMIC DNA]</scope>
    <source>
        <strain evidence="7 8">DSM 101509</strain>
    </source>
</reference>
<evidence type="ECO:0000256" key="5">
    <source>
        <dbReference type="SAM" id="MobiDB-lite"/>
    </source>
</evidence>
<feature type="repeat" description="TPR" evidence="4">
    <location>
        <begin position="132"/>
        <end position="165"/>
    </location>
</feature>
<evidence type="ECO:0000256" key="4">
    <source>
        <dbReference type="PROSITE-ProRule" id="PRU00339"/>
    </source>
</evidence>
<dbReference type="AlphaFoldDB" id="A0A6N6N3R0"/>
<keyword evidence="2 4" id="KW-0802">TPR repeat</keyword>
<keyword evidence="1" id="KW-0677">Repeat</keyword>
<dbReference type="Proteomes" id="UP000438699">
    <property type="component" value="Unassembled WGS sequence"/>
</dbReference>
<dbReference type="InterPro" id="IPR011990">
    <property type="entry name" value="TPR-like_helical_dom_sf"/>
</dbReference>
<dbReference type="SUPFAM" id="SSF48452">
    <property type="entry name" value="TPR-like"/>
    <property type="match status" value="1"/>
</dbReference>
<evidence type="ECO:0000313" key="8">
    <source>
        <dbReference type="Proteomes" id="UP000438699"/>
    </source>
</evidence>
<evidence type="ECO:0000256" key="2">
    <source>
        <dbReference type="ARBA" id="ARBA00022803"/>
    </source>
</evidence>
<feature type="repeat" description="TPR" evidence="4">
    <location>
        <begin position="98"/>
        <end position="131"/>
    </location>
</feature>